<dbReference type="GO" id="GO:0009003">
    <property type="term" value="F:signal peptidase activity"/>
    <property type="evidence" value="ECO:0007669"/>
    <property type="project" value="UniProtKB-EC"/>
</dbReference>
<reference evidence="5" key="1">
    <citation type="submission" date="2019-11" db="EMBL/GenBank/DDBJ databases">
        <title>Microbial mats filling the niche in hypersaline microbial mats.</title>
        <authorList>
            <person name="Wong H.L."/>
            <person name="Macleod F.I."/>
            <person name="White R.A. III"/>
            <person name="Burns B.P."/>
        </authorList>
    </citation>
    <scope>NUCLEOTIDE SEQUENCE</scope>
    <source>
        <strain evidence="5">Rbin_158</strain>
    </source>
</reference>
<evidence type="ECO:0000259" key="4">
    <source>
        <dbReference type="Pfam" id="PF10502"/>
    </source>
</evidence>
<gene>
    <name evidence="5" type="primary">lepB</name>
    <name evidence="5" type="ORF">GF339_12475</name>
</gene>
<dbReference type="Proteomes" id="UP000649604">
    <property type="component" value="Unassembled WGS sequence"/>
</dbReference>
<dbReference type="PANTHER" id="PTHR43390:SF1">
    <property type="entry name" value="CHLOROPLAST PROCESSING PEPTIDASE"/>
    <property type="match status" value="1"/>
</dbReference>
<dbReference type="InterPro" id="IPR019533">
    <property type="entry name" value="Peptidase_S26"/>
</dbReference>
<comment type="subcellular location">
    <subcellularLocation>
        <location evidence="3">Membrane</location>
        <topology evidence="3">Single-pass type II membrane protein</topology>
    </subcellularLocation>
</comment>
<dbReference type="GO" id="GO:0006465">
    <property type="term" value="P:signal peptide processing"/>
    <property type="evidence" value="ECO:0007669"/>
    <property type="project" value="InterPro"/>
</dbReference>
<feature type="active site" evidence="2">
    <location>
        <position position="89"/>
    </location>
</feature>
<dbReference type="SUPFAM" id="SSF51306">
    <property type="entry name" value="LexA/Signal peptidase"/>
    <property type="match status" value="1"/>
</dbReference>
<proteinExistence type="inferred from homology"/>
<sequence length="166" mass="18967">MNLRDRLHHFLFPSLTPKFLIRVALVALAAYIFFGHICIPLRLQGASMEPTYQDGSVNFCWRLAYLVSDPQRGDVVLVRFAGNRVMLLKRIVALAGQQVEFREGTLIVDGEPVAEPYVKYPCTWNLPPRQVQPGHVYVVGDNRSMPIEQHHFGQTPTTRIRGKILW</sequence>
<feature type="active site" evidence="2">
    <location>
        <position position="47"/>
    </location>
</feature>
<evidence type="ECO:0000313" key="5">
    <source>
        <dbReference type="EMBL" id="MBD3325397.1"/>
    </source>
</evidence>
<dbReference type="Gene3D" id="2.10.109.10">
    <property type="entry name" value="Umud Fragment, subunit A"/>
    <property type="match status" value="1"/>
</dbReference>
<keyword evidence="3" id="KW-0645">Protease</keyword>
<evidence type="ECO:0000256" key="3">
    <source>
        <dbReference type="RuleBase" id="RU362042"/>
    </source>
</evidence>
<evidence type="ECO:0000256" key="1">
    <source>
        <dbReference type="ARBA" id="ARBA00009370"/>
    </source>
</evidence>
<dbReference type="Pfam" id="PF10502">
    <property type="entry name" value="Peptidase_S26"/>
    <property type="match status" value="1"/>
</dbReference>
<dbReference type="GO" id="GO:0016020">
    <property type="term" value="C:membrane"/>
    <property type="evidence" value="ECO:0007669"/>
    <property type="project" value="UniProtKB-SubCell"/>
</dbReference>
<dbReference type="PANTHER" id="PTHR43390">
    <property type="entry name" value="SIGNAL PEPTIDASE I"/>
    <property type="match status" value="1"/>
</dbReference>
<feature type="transmembrane region" description="Helical" evidence="3">
    <location>
        <begin position="20"/>
        <end position="39"/>
    </location>
</feature>
<organism evidence="5 6">
    <name type="scientific">candidate division KSB3 bacterium</name>
    <dbReference type="NCBI Taxonomy" id="2044937"/>
    <lineage>
        <taxon>Bacteria</taxon>
        <taxon>candidate division KSB3</taxon>
    </lineage>
</organism>
<evidence type="ECO:0000313" key="6">
    <source>
        <dbReference type="Proteomes" id="UP000649604"/>
    </source>
</evidence>
<accession>A0A9D5JW63</accession>
<dbReference type="GO" id="GO:0004252">
    <property type="term" value="F:serine-type endopeptidase activity"/>
    <property type="evidence" value="ECO:0007669"/>
    <property type="project" value="InterPro"/>
</dbReference>
<keyword evidence="3" id="KW-0812">Transmembrane</keyword>
<dbReference type="InterPro" id="IPR000223">
    <property type="entry name" value="Pept_S26A_signal_pept_1"/>
</dbReference>
<dbReference type="InterPro" id="IPR036286">
    <property type="entry name" value="LexA/Signal_pep-like_sf"/>
</dbReference>
<keyword evidence="3" id="KW-0472">Membrane</keyword>
<comment type="catalytic activity">
    <reaction evidence="3">
        <text>Cleavage of hydrophobic, N-terminal signal or leader sequences from secreted and periplasmic proteins.</text>
        <dbReference type="EC" id="3.4.21.89"/>
    </reaction>
</comment>
<dbReference type="AlphaFoldDB" id="A0A9D5JW63"/>
<keyword evidence="3 5" id="KW-0378">Hydrolase</keyword>
<feature type="domain" description="Peptidase S26" evidence="4">
    <location>
        <begin position="21"/>
        <end position="164"/>
    </location>
</feature>
<dbReference type="EC" id="3.4.21.89" evidence="3"/>
<comment type="caution">
    <text evidence="5">The sequence shown here is derived from an EMBL/GenBank/DDBJ whole genome shotgun (WGS) entry which is preliminary data.</text>
</comment>
<dbReference type="EMBL" id="WJJP01000406">
    <property type="protein sequence ID" value="MBD3325397.1"/>
    <property type="molecule type" value="Genomic_DNA"/>
</dbReference>
<dbReference type="PRINTS" id="PR00727">
    <property type="entry name" value="LEADERPTASE"/>
</dbReference>
<protein>
    <recommendedName>
        <fullName evidence="3">Signal peptidase I</fullName>
        <ecNumber evidence="3">3.4.21.89</ecNumber>
    </recommendedName>
</protein>
<keyword evidence="3" id="KW-1133">Transmembrane helix</keyword>
<comment type="similarity">
    <text evidence="1 3">Belongs to the peptidase S26 family.</text>
</comment>
<dbReference type="CDD" id="cd06530">
    <property type="entry name" value="S26_SPase_I"/>
    <property type="match status" value="1"/>
</dbReference>
<name>A0A9D5JW63_9BACT</name>
<evidence type="ECO:0000256" key="2">
    <source>
        <dbReference type="PIRSR" id="PIRSR600223-1"/>
    </source>
</evidence>
<dbReference type="NCBIfam" id="TIGR02227">
    <property type="entry name" value="sigpep_I_bact"/>
    <property type="match status" value="1"/>
</dbReference>